<evidence type="ECO:0000256" key="2">
    <source>
        <dbReference type="ARBA" id="ARBA00009810"/>
    </source>
</evidence>
<dbReference type="InterPro" id="IPR012910">
    <property type="entry name" value="Plug_dom"/>
</dbReference>
<accession>A0A193GKV5</accession>
<evidence type="ECO:0000256" key="1">
    <source>
        <dbReference type="ARBA" id="ARBA00004571"/>
    </source>
</evidence>
<dbReference type="InterPro" id="IPR000531">
    <property type="entry name" value="Beta-barrel_TonB"/>
</dbReference>
<dbReference type="EMBL" id="CP016172">
    <property type="protein sequence ID" value="ANN80208.1"/>
    <property type="molecule type" value="Genomic_DNA"/>
</dbReference>
<sequence length="691" mass="76761">MFLFPASAARAADAVTTLAPISVTTDDVSPLSQPASTGSNLGLTPLQTPASVDTITREQLDERGDSSLIDAISRAPGFSNIAHPGNGGSALSVRGFTDSTSVMQLYDGVRQYGGIGITFPFDTWSVDHIEVLRGPASVIYGEGAIGGVVNVIPKKPTRGPVENEIQATVGTEDTQRLGFGSGGAINDKLSYRFDISGNHSGNWVDMGDSRNLSVSGALQLDVSPDLWVKLSYAQGWQEPMRYFGTPLIDGELDGSIRRKNYNVGDSMIKYDDRWLELSTQWTPNANTTVRSRLYQIDSHRHWRDAEYYDYLPSSGLIERSSYTEILHDQSQIGNTTDVTFKSRLLGLENQVSIGFDVNHSAFKHTNNSPYSGTSFVDPYDFDHGDFINVAGTTPRYRNKSSQYALFAEDRLTLTDAWSILAGIRYDHAEVTRQDLVQDVRAFDKTFTNVGWRLGTVYDLTPDLAVYGQYSEMADPVSALLMMNPSTSDFKLATGKQVEVGVKQNFWDGKGDFTLAAYRIVKKNLLTADVTDPTVSVQVGQQSSRGIEASLRLDFARNWSLDANATVLRARYDDFTESVGGTAVSRNGNVPTNVPERLANVWLSWRFLPDWTAIAGLRYVGRRFADRANTLELASYATTDLALRWQARRDMSFTLRGFNVFDRHYATTAYYNETQWLIDDGRRVELTMNYQF</sequence>
<dbReference type="GO" id="GO:0015344">
    <property type="term" value="F:siderophore uptake transmembrane transporter activity"/>
    <property type="evidence" value="ECO:0007669"/>
    <property type="project" value="TreeGrafter"/>
</dbReference>
<dbReference type="CDD" id="cd01347">
    <property type="entry name" value="ligand_gated_channel"/>
    <property type="match status" value="1"/>
</dbReference>
<keyword evidence="6 11" id="KW-0798">TonB box</keyword>
<keyword evidence="5 10" id="KW-0812">Transmembrane</keyword>
<evidence type="ECO:0000256" key="8">
    <source>
        <dbReference type="ARBA" id="ARBA00023170"/>
    </source>
</evidence>
<evidence type="ECO:0000259" key="13">
    <source>
        <dbReference type="Pfam" id="PF00593"/>
    </source>
</evidence>
<comment type="subcellular location">
    <subcellularLocation>
        <location evidence="1 10">Cell outer membrane</location>
        <topology evidence="1 10">Multi-pass membrane protein</topology>
    </subcellularLocation>
</comment>
<gene>
    <name evidence="15" type="ORF">BAU07_03590</name>
</gene>
<dbReference type="STRING" id="463014.BAU07_03590"/>
<dbReference type="Proteomes" id="UP000091926">
    <property type="component" value="Chromosome"/>
</dbReference>
<evidence type="ECO:0000256" key="7">
    <source>
        <dbReference type="ARBA" id="ARBA00023136"/>
    </source>
</evidence>
<dbReference type="GO" id="GO:0038023">
    <property type="term" value="F:signaling receptor activity"/>
    <property type="evidence" value="ECO:0007669"/>
    <property type="project" value="InterPro"/>
</dbReference>
<dbReference type="PANTHER" id="PTHR32552:SF84">
    <property type="entry name" value="TONB-DEPENDENT RECEPTOR-RELATED"/>
    <property type="match status" value="1"/>
</dbReference>
<keyword evidence="9 10" id="KW-0998">Cell outer membrane</keyword>
<evidence type="ECO:0000256" key="4">
    <source>
        <dbReference type="ARBA" id="ARBA00022452"/>
    </source>
</evidence>
<feature type="domain" description="TonB-dependent receptor-like beta-barrel" evidence="13">
    <location>
        <begin position="265"/>
        <end position="659"/>
    </location>
</feature>
<keyword evidence="7 10" id="KW-0472">Membrane</keyword>
<keyword evidence="3 10" id="KW-0813">Transport</keyword>
<name>A0A193GKV5_9BORD</name>
<evidence type="ECO:0000313" key="16">
    <source>
        <dbReference type="Proteomes" id="UP000091926"/>
    </source>
</evidence>
<evidence type="ECO:0000256" key="10">
    <source>
        <dbReference type="PROSITE-ProRule" id="PRU01360"/>
    </source>
</evidence>
<dbReference type="OrthoDB" id="127311at2"/>
<dbReference type="Gene3D" id="2.40.170.20">
    <property type="entry name" value="TonB-dependent receptor, beta-barrel domain"/>
    <property type="match status" value="1"/>
</dbReference>
<dbReference type="SUPFAM" id="SSF56935">
    <property type="entry name" value="Porins"/>
    <property type="match status" value="1"/>
</dbReference>
<dbReference type="AlphaFoldDB" id="A0A193GKV5"/>
<dbReference type="KEGG" id="bfz:BAU07_03590"/>
<dbReference type="PROSITE" id="PS52016">
    <property type="entry name" value="TONB_DEPENDENT_REC_3"/>
    <property type="match status" value="1"/>
</dbReference>
<evidence type="ECO:0000256" key="5">
    <source>
        <dbReference type="ARBA" id="ARBA00022692"/>
    </source>
</evidence>
<feature type="region of interest" description="Disordered" evidence="12">
    <location>
        <begin position="26"/>
        <end position="47"/>
    </location>
</feature>
<comment type="similarity">
    <text evidence="2 10 11">Belongs to the TonB-dependent receptor family.</text>
</comment>
<dbReference type="Pfam" id="PF00593">
    <property type="entry name" value="TonB_dep_Rec_b-barrel"/>
    <property type="match status" value="1"/>
</dbReference>
<dbReference type="PANTHER" id="PTHR32552">
    <property type="entry name" value="FERRICHROME IRON RECEPTOR-RELATED"/>
    <property type="match status" value="1"/>
</dbReference>
<dbReference type="Pfam" id="PF07715">
    <property type="entry name" value="Plug"/>
    <property type="match status" value="1"/>
</dbReference>
<organism evidence="15 16">
    <name type="scientific">Bordetella flabilis</name>
    <dbReference type="NCBI Taxonomy" id="463014"/>
    <lineage>
        <taxon>Bacteria</taxon>
        <taxon>Pseudomonadati</taxon>
        <taxon>Pseudomonadota</taxon>
        <taxon>Betaproteobacteria</taxon>
        <taxon>Burkholderiales</taxon>
        <taxon>Alcaligenaceae</taxon>
        <taxon>Bordetella</taxon>
    </lineage>
</organism>
<dbReference type="InterPro" id="IPR036942">
    <property type="entry name" value="Beta-barrel_TonB_sf"/>
</dbReference>
<dbReference type="GO" id="GO:0009279">
    <property type="term" value="C:cell outer membrane"/>
    <property type="evidence" value="ECO:0007669"/>
    <property type="project" value="UniProtKB-SubCell"/>
</dbReference>
<dbReference type="GO" id="GO:0015891">
    <property type="term" value="P:siderophore transport"/>
    <property type="evidence" value="ECO:0007669"/>
    <property type="project" value="InterPro"/>
</dbReference>
<proteinExistence type="inferred from homology"/>
<keyword evidence="16" id="KW-1185">Reference proteome</keyword>
<evidence type="ECO:0000256" key="3">
    <source>
        <dbReference type="ARBA" id="ARBA00022448"/>
    </source>
</evidence>
<evidence type="ECO:0000313" key="15">
    <source>
        <dbReference type="EMBL" id="ANN80208.1"/>
    </source>
</evidence>
<evidence type="ECO:0000256" key="6">
    <source>
        <dbReference type="ARBA" id="ARBA00023077"/>
    </source>
</evidence>
<dbReference type="Gene3D" id="2.170.130.10">
    <property type="entry name" value="TonB-dependent receptor, plug domain"/>
    <property type="match status" value="1"/>
</dbReference>
<keyword evidence="8 15" id="KW-0675">Receptor</keyword>
<evidence type="ECO:0000256" key="9">
    <source>
        <dbReference type="ARBA" id="ARBA00023237"/>
    </source>
</evidence>
<reference evidence="15 16" key="1">
    <citation type="submission" date="2016-06" db="EMBL/GenBank/DDBJ databases">
        <title>Complete genome sequences of Bordetella bronchialis and Bordetella flabilis.</title>
        <authorList>
            <person name="LiPuma J.J."/>
            <person name="Spilker T."/>
        </authorList>
    </citation>
    <scope>NUCLEOTIDE SEQUENCE [LARGE SCALE GENOMIC DNA]</scope>
    <source>
        <strain evidence="15 16">AU10664</strain>
    </source>
</reference>
<dbReference type="InterPro" id="IPR037066">
    <property type="entry name" value="Plug_dom_sf"/>
</dbReference>
<feature type="domain" description="TonB-dependent receptor plug" evidence="14">
    <location>
        <begin position="46"/>
        <end position="148"/>
    </location>
</feature>
<keyword evidence="4 10" id="KW-1134">Transmembrane beta strand</keyword>
<evidence type="ECO:0000256" key="11">
    <source>
        <dbReference type="RuleBase" id="RU003357"/>
    </source>
</evidence>
<dbReference type="InterPro" id="IPR010105">
    <property type="entry name" value="TonB_sidphr_rcpt"/>
</dbReference>
<dbReference type="NCBIfam" id="TIGR01783">
    <property type="entry name" value="TonB-siderophor"/>
    <property type="match status" value="1"/>
</dbReference>
<protein>
    <submittedName>
        <fullName evidence="15">TonB-dependent receptor</fullName>
    </submittedName>
</protein>
<evidence type="ECO:0000256" key="12">
    <source>
        <dbReference type="SAM" id="MobiDB-lite"/>
    </source>
</evidence>
<dbReference type="InterPro" id="IPR039426">
    <property type="entry name" value="TonB-dep_rcpt-like"/>
</dbReference>
<evidence type="ECO:0000259" key="14">
    <source>
        <dbReference type="Pfam" id="PF07715"/>
    </source>
</evidence>